<dbReference type="Pfam" id="PF00899">
    <property type="entry name" value="ThiF"/>
    <property type="match status" value="1"/>
</dbReference>
<organism evidence="7 8">
    <name type="scientific">Steinernema carpocapsae</name>
    <name type="common">Entomopathogenic nematode</name>
    <dbReference type="NCBI Taxonomy" id="34508"/>
    <lineage>
        <taxon>Eukaryota</taxon>
        <taxon>Metazoa</taxon>
        <taxon>Ecdysozoa</taxon>
        <taxon>Nematoda</taxon>
        <taxon>Chromadorea</taxon>
        <taxon>Rhabditida</taxon>
        <taxon>Tylenchina</taxon>
        <taxon>Panagrolaimomorpha</taxon>
        <taxon>Strongyloidoidea</taxon>
        <taxon>Steinernematidae</taxon>
        <taxon>Steinernema</taxon>
    </lineage>
</organism>
<dbReference type="PANTHER" id="PTHR10953">
    <property type="entry name" value="UBIQUITIN-ACTIVATING ENZYME E1"/>
    <property type="match status" value="1"/>
</dbReference>
<comment type="similarity">
    <text evidence="2 5">Belongs to the ubiquitin-activating E1 family. ULA1 subfamily.</text>
</comment>
<dbReference type="Gene3D" id="3.40.50.720">
    <property type="entry name" value="NAD(P)-binding Rossmann-like Domain"/>
    <property type="match status" value="2"/>
</dbReference>
<evidence type="ECO:0000259" key="6">
    <source>
        <dbReference type="Pfam" id="PF00899"/>
    </source>
</evidence>
<protein>
    <recommendedName>
        <fullName evidence="3 5">NEDD8-activating enzyme E1 regulatory subunit</fullName>
    </recommendedName>
</protein>
<dbReference type="UniPathway" id="UPA00885"/>
<dbReference type="AlphaFoldDB" id="A0A4U5N865"/>
<keyword evidence="8" id="KW-1185">Reference proteome</keyword>
<comment type="pathway">
    <text evidence="1 5">Protein modification; protein neddylation.</text>
</comment>
<evidence type="ECO:0000256" key="4">
    <source>
        <dbReference type="ARBA" id="ARBA00022786"/>
    </source>
</evidence>
<dbReference type="GO" id="GO:0019781">
    <property type="term" value="F:NEDD8 activating enzyme activity"/>
    <property type="evidence" value="ECO:0007669"/>
    <property type="project" value="UniProtKB-UniRule"/>
</dbReference>
<evidence type="ECO:0000256" key="3">
    <source>
        <dbReference type="ARBA" id="ARBA00015407"/>
    </source>
</evidence>
<dbReference type="PIRSF" id="PIRSF039099">
    <property type="entry name" value="APP-BP1"/>
    <property type="match status" value="1"/>
</dbReference>
<evidence type="ECO:0000256" key="1">
    <source>
        <dbReference type="ARBA" id="ARBA00005032"/>
    </source>
</evidence>
<dbReference type="PANTHER" id="PTHR10953:SF29">
    <property type="entry name" value="NEDD8-ACTIVATING ENZYME E1 REGULATORY SUBUNIT"/>
    <property type="match status" value="1"/>
</dbReference>
<dbReference type="InterPro" id="IPR000594">
    <property type="entry name" value="ThiF_NAD_FAD-bd"/>
</dbReference>
<dbReference type="InterPro" id="IPR045886">
    <property type="entry name" value="ThiF/MoeB/HesA"/>
</dbReference>
<dbReference type="OrthoDB" id="1708823at2759"/>
<dbReference type="STRING" id="34508.A0A4U5N865"/>
<sequence length="573" mass="65078">MHSTMSNRYDRQIRLWGDDGQACIGKTSVCLLGSSALGCEVLKNLVLTGVKFIRIIDSAVVANHDLGQNFFVERKHLGESRAKVTLDLLKELNPAADGDYVSASVDSFTEDQLEQISAFSIVIGANLLESAAVTVSNYLFDRGVPFIYTRVYGMIGTIRISVREHTISNANYENKINDLRLDRPFPALLEYISKIDLDSMNYEEHSHVPFGVLYFKALEKWRQEQAETVEDFPDVYKKRKEFERVLMSMQRENSSGVTDEQNFAEAQQNIIRSVRRDQIPDHVKQILRKSERFFKIGNTEKPTAFWLFAIALQKFVWKHDELPLSGVLPDMFSDSKSYASLLRVYHEKALRDADEVFEYAREAAHTHLQEPIERYMSLARCQQMCKHVGSIAVMDGSQLRSDEDKDYKNLLDSIVPTDSLEESPVVVDPKTWYVLLKAADRFYVEKNRYPGTNDVPIDIDKTDLNRRLQGIIVNSQQNHTNSSDPKHETMECSFTGNVENKDSSLVKRASTLFPMIAVEEVCRYGASEPHILASLIGGAVAQEAIKLVTHQNVPLDNTLVFDGHSQKSESFKI</sequence>
<dbReference type="GO" id="GO:0005737">
    <property type="term" value="C:cytoplasm"/>
    <property type="evidence" value="ECO:0007669"/>
    <property type="project" value="TreeGrafter"/>
</dbReference>
<comment type="caution">
    <text evidence="7">The sequence shown here is derived from an EMBL/GenBank/DDBJ whole genome shotgun (WGS) entry which is preliminary data.</text>
</comment>
<dbReference type="GO" id="GO:0045116">
    <property type="term" value="P:protein neddylation"/>
    <property type="evidence" value="ECO:0007669"/>
    <property type="project" value="UniProtKB-UniRule"/>
</dbReference>
<evidence type="ECO:0000313" key="7">
    <source>
        <dbReference type="EMBL" id="TKR78323.1"/>
    </source>
</evidence>
<dbReference type="InterPro" id="IPR035985">
    <property type="entry name" value="Ubiquitin-activating_enz"/>
</dbReference>
<dbReference type="SUPFAM" id="SSF69572">
    <property type="entry name" value="Activating enzymes of the ubiquitin-like proteins"/>
    <property type="match status" value="1"/>
</dbReference>
<dbReference type="EMBL" id="AZBU02000005">
    <property type="protein sequence ID" value="TKR78323.1"/>
    <property type="molecule type" value="Genomic_DNA"/>
</dbReference>
<accession>A0A4U5N865</accession>
<evidence type="ECO:0000256" key="5">
    <source>
        <dbReference type="PIRNR" id="PIRNR039099"/>
    </source>
</evidence>
<dbReference type="InterPro" id="IPR030667">
    <property type="entry name" value="APP-BP1"/>
</dbReference>
<gene>
    <name evidence="7" type="ORF">L596_019146</name>
</gene>
<dbReference type="Proteomes" id="UP000298663">
    <property type="component" value="Unassembled WGS sequence"/>
</dbReference>
<proteinExistence type="inferred from homology"/>
<reference evidence="7 8" key="1">
    <citation type="journal article" date="2015" name="Genome Biol.">
        <title>Comparative genomics of Steinernema reveals deeply conserved gene regulatory networks.</title>
        <authorList>
            <person name="Dillman A.R."/>
            <person name="Macchietto M."/>
            <person name="Porter C.F."/>
            <person name="Rogers A."/>
            <person name="Williams B."/>
            <person name="Antoshechkin I."/>
            <person name="Lee M.M."/>
            <person name="Goodwin Z."/>
            <person name="Lu X."/>
            <person name="Lewis E.E."/>
            <person name="Goodrich-Blair H."/>
            <person name="Stock S.P."/>
            <person name="Adams B.J."/>
            <person name="Sternberg P.W."/>
            <person name="Mortazavi A."/>
        </authorList>
    </citation>
    <scope>NUCLEOTIDE SEQUENCE [LARGE SCALE GENOMIC DNA]</scope>
    <source>
        <strain evidence="7 8">ALL</strain>
    </source>
</reference>
<evidence type="ECO:0000313" key="8">
    <source>
        <dbReference type="Proteomes" id="UP000298663"/>
    </source>
</evidence>
<keyword evidence="4 5" id="KW-0833">Ubl conjugation pathway</keyword>
<evidence type="ECO:0000256" key="2">
    <source>
        <dbReference type="ARBA" id="ARBA00006868"/>
    </source>
</evidence>
<reference evidence="7 8" key="2">
    <citation type="journal article" date="2019" name="G3 (Bethesda)">
        <title>Hybrid Assembly of the Genome of the Entomopathogenic Nematode Steinernema carpocapsae Identifies the X-Chromosome.</title>
        <authorList>
            <person name="Serra L."/>
            <person name="Macchietto M."/>
            <person name="Macias-Munoz A."/>
            <person name="McGill C.J."/>
            <person name="Rodriguez I.M."/>
            <person name="Rodriguez B."/>
            <person name="Murad R."/>
            <person name="Mortazavi A."/>
        </authorList>
    </citation>
    <scope>NUCLEOTIDE SEQUENCE [LARGE SCALE GENOMIC DNA]</scope>
    <source>
        <strain evidence="7 8">ALL</strain>
    </source>
</reference>
<feature type="domain" description="THIF-type NAD/FAD binding fold" evidence="6">
    <location>
        <begin position="9"/>
        <end position="572"/>
    </location>
</feature>
<name>A0A4U5N865_STECR</name>